<dbReference type="SUPFAM" id="SSF103473">
    <property type="entry name" value="MFS general substrate transporter"/>
    <property type="match status" value="1"/>
</dbReference>
<comment type="subcellular location">
    <subcellularLocation>
        <location evidence="1">Membrane</location>
        <topology evidence="1">Multi-pass membrane protein</topology>
    </subcellularLocation>
</comment>
<dbReference type="Pfam" id="PF00083">
    <property type="entry name" value="Sugar_tr"/>
    <property type="match status" value="1"/>
</dbReference>
<feature type="transmembrane region" description="Helical" evidence="5">
    <location>
        <begin position="7"/>
        <end position="28"/>
    </location>
</feature>
<evidence type="ECO:0008006" key="8">
    <source>
        <dbReference type="Google" id="ProtNLM"/>
    </source>
</evidence>
<keyword evidence="3 5" id="KW-1133">Transmembrane helix</keyword>
<dbReference type="Gene3D" id="1.20.1250.20">
    <property type="entry name" value="MFS general substrate transporter like domains"/>
    <property type="match status" value="1"/>
</dbReference>
<dbReference type="GO" id="GO:0016020">
    <property type="term" value="C:membrane"/>
    <property type="evidence" value="ECO:0007669"/>
    <property type="project" value="UniProtKB-SubCell"/>
</dbReference>
<accession>A0A4Y9ZJM5</accession>
<dbReference type="PANTHER" id="PTHR48022:SF28">
    <property type="entry name" value="MAJOR FACILITATOR SUPERFAMILY (MFS) PROFILE DOMAIN-CONTAINING PROTEIN-RELATED"/>
    <property type="match status" value="1"/>
</dbReference>
<evidence type="ECO:0000256" key="5">
    <source>
        <dbReference type="SAM" id="Phobius"/>
    </source>
</evidence>
<name>A0A4Y9ZJM5_9AGAM</name>
<gene>
    <name evidence="6" type="ORF">EWM64_g9775</name>
</gene>
<organism evidence="6 7">
    <name type="scientific">Hericium alpestre</name>
    <dbReference type="NCBI Taxonomy" id="135208"/>
    <lineage>
        <taxon>Eukaryota</taxon>
        <taxon>Fungi</taxon>
        <taxon>Dikarya</taxon>
        <taxon>Basidiomycota</taxon>
        <taxon>Agaricomycotina</taxon>
        <taxon>Agaricomycetes</taxon>
        <taxon>Russulales</taxon>
        <taxon>Hericiaceae</taxon>
        <taxon>Hericium</taxon>
    </lineage>
</organism>
<dbReference type="AlphaFoldDB" id="A0A4Y9ZJM5"/>
<dbReference type="OrthoDB" id="6133115at2759"/>
<dbReference type="InterPro" id="IPR005828">
    <property type="entry name" value="MFS_sugar_transport-like"/>
</dbReference>
<evidence type="ECO:0000313" key="6">
    <source>
        <dbReference type="EMBL" id="TFY74237.1"/>
    </source>
</evidence>
<reference evidence="6 7" key="1">
    <citation type="submission" date="2019-02" db="EMBL/GenBank/DDBJ databases">
        <title>Genome sequencing of the rare red list fungi Hericium alpestre (H. flagellum).</title>
        <authorList>
            <person name="Buettner E."/>
            <person name="Kellner H."/>
        </authorList>
    </citation>
    <scope>NUCLEOTIDE SEQUENCE [LARGE SCALE GENOMIC DNA]</scope>
    <source>
        <strain evidence="6 7">DSM 108284</strain>
    </source>
</reference>
<feature type="transmembrane region" description="Helical" evidence="5">
    <location>
        <begin position="120"/>
        <end position="141"/>
    </location>
</feature>
<comment type="caution">
    <text evidence="6">The sequence shown here is derived from an EMBL/GenBank/DDBJ whole genome shotgun (WGS) entry which is preliminary data.</text>
</comment>
<dbReference type="STRING" id="135208.A0A4Y9ZJM5"/>
<evidence type="ECO:0000256" key="4">
    <source>
        <dbReference type="ARBA" id="ARBA00023136"/>
    </source>
</evidence>
<keyword evidence="7" id="KW-1185">Reference proteome</keyword>
<evidence type="ECO:0000256" key="3">
    <source>
        <dbReference type="ARBA" id="ARBA00022989"/>
    </source>
</evidence>
<evidence type="ECO:0000256" key="2">
    <source>
        <dbReference type="ARBA" id="ARBA00022692"/>
    </source>
</evidence>
<dbReference type="PANTHER" id="PTHR48022">
    <property type="entry name" value="PLASTIDIC GLUCOSE TRANSPORTER 4"/>
    <property type="match status" value="1"/>
</dbReference>
<proteinExistence type="predicted"/>
<dbReference type="EMBL" id="SFCI01002209">
    <property type="protein sequence ID" value="TFY74237.1"/>
    <property type="molecule type" value="Genomic_DNA"/>
</dbReference>
<protein>
    <recommendedName>
        <fullName evidence="8">Major facilitator superfamily (MFS) profile domain-containing protein</fullName>
    </recommendedName>
</protein>
<evidence type="ECO:0000256" key="1">
    <source>
        <dbReference type="ARBA" id="ARBA00004141"/>
    </source>
</evidence>
<dbReference type="InterPro" id="IPR050360">
    <property type="entry name" value="MFS_Sugar_Transporters"/>
</dbReference>
<feature type="transmembrane region" description="Helical" evidence="5">
    <location>
        <begin position="87"/>
        <end position="108"/>
    </location>
</feature>
<dbReference type="InterPro" id="IPR036259">
    <property type="entry name" value="MFS_trans_sf"/>
</dbReference>
<keyword evidence="4 5" id="KW-0472">Membrane</keyword>
<evidence type="ECO:0000313" key="7">
    <source>
        <dbReference type="Proteomes" id="UP000298061"/>
    </source>
</evidence>
<dbReference type="GO" id="GO:0005351">
    <property type="term" value="F:carbohydrate:proton symporter activity"/>
    <property type="evidence" value="ECO:0007669"/>
    <property type="project" value="TreeGrafter"/>
</dbReference>
<dbReference type="Proteomes" id="UP000298061">
    <property type="component" value="Unassembled WGS sequence"/>
</dbReference>
<keyword evidence="2 5" id="KW-0812">Transmembrane</keyword>
<dbReference type="PROSITE" id="PS51257">
    <property type="entry name" value="PROKAR_LIPOPROTEIN"/>
    <property type="match status" value="1"/>
</dbReference>
<sequence length="194" mass="21757">MGLSRNLSLILGGATACTFMVASFLPLWRHDLGRIWRDGDDIPLPDLYWHRILAHCSFYPSFSAPLPLIRSTPYSLGFTPQRSPRRAFARAGAAIGAFFQWMCTFAVVEMTPPAIANIGWRVFIVFAVLNALWIPLIYAFFPETKGLELEDVDHIFEKGGITGGVWSAPGGRTVIRHRARRHVEVMEVDVAEKN</sequence>